<dbReference type="SUPFAM" id="SSF55486">
    <property type="entry name" value="Metalloproteases ('zincins'), catalytic domain"/>
    <property type="match status" value="1"/>
</dbReference>
<accession>A0ABW2L0N7</accession>
<dbReference type="CDD" id="cd06460">
    <property type="entry name" value="M32_Taq"/>
    <property type="match status" value="1"/>
</dbReference>
<protein>
    <recommendedName>
        <fullName evidence="1">Metal-dependent carboxypeptidase</fullName>
        <ecNumber evidence="1">3.4.17.19</ecNumber>
    </recommendedName>
</protein>
<dbReference type="GO" id="GO:0004180">
    <property type="term" value="F:carboxypeptidase activity"/>
    <property type="evidence" value="ECO:0007669"/>
    <property type="project" value="UniProtKB-KW"/>
</dbReference>
<comment type="caution">
    <text evidence="2">The sequence shown here is derived from an EMBL/GenBank/DDBJ whole genome shotgun (WGS) entry which is preliminary data.</text>
</comment>
<sequence length="492" mass="55387">MSAFESLKRLATEAAIVSSSASVLGWDQETYLPEQAHDWRARQLSWLAGRSHELSTSKELGDALKAALDETDSSDERTLGNLREMQRRFDRSTKLPASLVEKNSEISSRSKHAWATARKTSDFSLFAPHLQSVLDISREKAELWGYQDEPYDALIETYERGATTASVSRIFDELGPDLRNIAAAAVARTEAKPAKLPEGPYPIDQQMSFNEKVARSFGFDFDRGRIDTTTHPFCTTLGPDDIRLTTRYEVSDFTSSLLGVLHEAGHGLYEQGLRAGDFGQAAGDSVSLGIHESQSRLWENHVGRSREFWAHWLPVAAEHFPQLKNTDLNDFLAYIHRAEFSFIRVESDEATYDLHILLRFELERRLMRDEMKVADVPAAWNEAFEKSFGLIPPDDAHGCLQDIHWSMGGLGYFPTYTLGNLNAAQLFAASMRDGSIRSAFSKADYAPLLQWLRAKVHDHGATLEPSEIVKRATGSEPNARAHLNHLRERYNR</sequence>
<gene>
    <name evidence="2" type="ORF">ACFQY0_01865</name>
</gene>
<evidence type="ECO:0000313" key="3">
    <source>
        <dbReference type="Proteomes" id="UP001596472"/>
    </source>
</evidence>
<keyword evidence="3" id="KW-1185">Reference proteome</keyword>
<evidence type="ECO:0000256" key="1">
    <source>
        <dbReference type="PIRNR" id="PIRNR006615"/>
    </source>
</evidence>
<dbReference type="EC" id="3.4.17.19" evidence="1"/>
<dbReference type="Gene3D" id="1.10.1370.30">
    <property type="match status" value="1"/>
</dbReference>
<keyword evidence="1 2" id="KW-0121">Carboxypeptidase</keyword>
<dbReference type="PANTHER" id="PTHR34217:SF1">
    <property type="entry name" value="CARBOXYPEPTIDASE 1"/>
    <property type="match status" value="1"/>
</dbReference>
<dbReference type="RefSeq" id="WP_379708488.1">
    <property type="nucleotide sequence ID" value="NZ_JBHTBS010000001.1"/>
</dbReference>
<dbReference type="PROSITE" id="PS52034">
    <property type="entry name" value="PEPTIDASE_M32"/>
    <property type="match status" value="1"/>
</dbReference>
<dbReference type="PANTHER" id="PTHR34217">
    <property type="entry name" value="METAL-DEPENDENT CARBOXYPEPTIDASE"/>
    <property type="match status" value="1"/>
</dbReference>
<dbReference type="PRINTS" id="PR00998">
    <property type="entry name" value="CRBOXYPTASET"/>
</dbReference>
<keyword evidence="1" id="KW-0482">Metalloprotease</keyword>
<evidence type="ECO:0000313" key="2">
    <source>
        <dbReference type="EMBL" id="MFC7335909.1"/>
    </source>
</evidence>
<proteinExistence type="inferred from homology"/>
<comment type="function">
    <text evidence="1">Broad specificity carboxypetidase that releases amino acids sequentially from the C-terminus, including neutral, aromatic, polar and basic residues.</text>
</comment>
<organism evidence="2 3">
    <name type="scientific">Haloferula chungangensis</name>
    <dbReference type="NCBI Taxonomy" id="1048331"/>
    <lineage>
        <taxon>Bacteria</taxon>
        <taxon>Pseudomonadati</taxon>
        <taxon>Verrucomicrobiota</taxon>
        <taxon>Verrucomicrobiia</taxon>
        <taxon>Verrucomicrobiales</taxon>
        <taxon>Verrucomicrobiaceae</taxon>
        <taxon>Haloferula</taxon>
    </lineage>
</organism>
<keyword evidence="1" id="KW-0479">Metal-binding</keyword>
<dbReference type="Proteomes" id="UP001596472">
    <property type="component" value="Unassembled WGS sequence"/>
</dbReference>
<dbReference type="EMBL" id="JBHTBS010000001">
    <property type="protein sequence ID" value="MFC7335909.1"/>
    <property type="molecule type" value="Genomic_DNA"/>
</dbReference>
<comment type="catalytic activity">
    <reaction evidence="1">
        <text>Release of a C-terminal amino acid with broad specificity, except for -Pro.</text>
        <dbReference type="EC" id="3.4.17.19"/>
    </reaction>
</comment>
<reference evidence="3" key="1">
    <citation type="journal article" date="2019" name="Int. J. Syst. Evol. Microbiol.">
        <title>The Global Catalogue of Microorganisms (GCM) 10K type strain sequencing project: providing services to taxonomists for standard genome sequencing and annotation.</title>
        <authorList>
            <consortium name="The Broad Institute Genomics Platform"/>
            <consortium name="The Broad Institute Genome Sequencing Center for Infectious Disease"/>
            <person name="Wu L."/>
            <person name="Ma J."/>
        </authorList>
    </citation>
    <scope>NUCLEOTIDE SEQUENCE [LARGE SCALE GENOMIC DNA]</scope>
    <source>
        <strain evidence="3">CGMCC 4.1467</strain>
    </source>
</reference>
<name>A0ABW2L0N7_9BACT</name>
<comment type="similarity">
    <text evidence="1">Belongs to the peptidase M32 family.</text>
</comment>
<dbReference type="InterPro" id="IPR001333">
    <property type="entry name" value="Peptidase_M32_Taq"/>
</dbReference>
<dbReference type="PIRSF" id="PIRSF006615">
    <property type="entry name" value="Zn_crbxpep_Taq"/>
    <property type="match status" value="1"/>
</dbReference>
<keyword evidence="1" id="KW-0645">Protease</keyword>
<keyword evidence="1 2" id="KW-0378">Hydrolase</keyword>
<dbReference type="Pfam" id="PF02074">
    <property type="entry name" value="Peptidase_M32"/>
    <property type="match status" value="1"/>
</dbReference>